<protein>
    <submittedName>
        <fullName evidence="2">Phytoene dehydrogenase</fullName>
    </submittedName>
</protein>
<dbReference type="OrthoDB" id="9789960at2"/>
<dbReference type="Proteomes" id="UP000232145">
    <property type="component" value="Unassembled WGS sequence"/>
</dbReference>
<organism evidence="2 3">
    <name type="scientific">Leptospira harrisiae</name>
    <dbReference type="NCBI Taxonomy" id="2023189"/>
    <lineage>
        <taxon>Bacteria</taxon>
        <taxon>Pseudomonadati</taxon>
        <taxon>Spirochaetota</taxon>
        <taxon>Spirochaetia</taxon>
        <taxon>Leptospirales</taxon>
        <taxon>Leptospiraceae</taxon>
        <taxon>Leptospira</taxon>
    </lineage>
</organism>
<evidence type="ECO:0000259" key="1">
    <source>
        <dbReference type="Pfam" id="PF01593"/>
    </source>
</evidence>
<dbReference type="EMBL" id="NPDX01000001">
    <property type="protein sequence ID" value="PJZ85503.1"/>
    <property type="molecule type" value="Genomic_DNA"/>
</dbReference>
<dbReference type="InterPro" id="IPR045892">
    <property type="entry name" value="CrtISO-like"/>
</dbReference>
<dbReference type="GO" id="GO:0016491">
    <property type="term" value="F:oxidoreductase activity"/>
    <property type="evidence" value="ECO:0007669"/>
    <property type="project" value="InterPro"/>
</dbReference>
<dbReference type="InterPro" id="IPR036188">
    <property type="entry name" value="FAD/NAD-bd_sf"/>
</dbReference>
<dbReference type="Gene3D" id="3.50.50.60">
    <property type="entry name" value="FAD/NAD(P)-binding domain"/>
    <property type="match status" value="2"/>
</dbReference>
<evidence type="ECO:0000313" key="3">
    <source>
        <dbReference type="Proteomes" id="UP000232145"/>
    </source>
</evidence>
<dbReference type="Pfam" id="PF01593">
    <property type="entry name" value="Amino_oxidase"/>
    <property type="match status" value="1"/>
</dbReference>
<dbReference type="RefSeq" id="WP_100742400.1">
    <property type="nucleotide sequence ID" value="NZ_NPDW01000001.1"/>
</dbReference>
<dbReference type="GO" id="GO:0016116">
    <property type="term" value="P:carotenoid metabolic process"/>
    <property type="evidence" value="ECO:0007669"/>
    <property type="project" value="InterPro"/>
</dbReference>
<gene>
    <name evidence="2" type="ORF">CH364_04580</name>
</gene>
<accession>A0A2N0AMG7</accession>
<sequence length="506" mass="57402">MDTIWDVVVIGSGLGGLSSALSLSEKGQKVLVLEKGTSPGGCASSFKKNGYVFESGATTLVGFEPGLPLHTLSKEFQIQFPLFSLNRSMVVHMNGKTIERFQDHTQWIGEAKRVFGGGLRMDVFWKLCFFLSDSLWNLSARYKFFPFTNFLDVWKSILSFRPLDLIVLIFSFISLKTTLKCLGLTKNKEWIRFLEEQLLITNQTASVKVPLIFASAGLTYPQLQNYVVKGGMVSLAETILQKIETNGGKILYQQEVTHLNKIPNSNGKKGTIWELHTKHRKHSQFRARLVVSNLPIWNLTEITEDLPKLKKITKKFEKGIWGAFTMGIVIQTNPKEEWTKSECLHHQIHLKNGLPFGGGNSIFISLSHPEDLIRSPNGIRILSLSTHIENPETWVRDVFYQEKKRKIESILIQTLETTFPWFQRETILFKHSATPVTWKTWIGRKFGRVGGIPSSYFLNPFRMLSNRSEEPNLLLTGDTVYPGQGIPAVVLGGLHAVEQFFERKRG</sequence>
<dbReference type="AlphaFoldDB" id="A0A2N0AMG7"/>
<dbReference type="PANTHER" id="PTHR46313">
    <property type="match status" value="1"/>
</dbReference>
<feature type="domain" description="Amine oxidase" evidence="1">
    <location>
        <begin position="14"/>
        <end position="498"/>
    </location>
</feature>
<evidence type="ECO:0000313" key="2">
    <source>
        <dbReference type="EMBL" id="PJZ85503.1"/>
    </source>
</evidence>
<proteinExistence type="predicted"/>
<dbReference type="InterPro" id="IPR002937">
    <property type="entry name" value="Amino_oxidase"/>
</dbReference>
<keyword evidence="3" id="KW-1185">Reference proteome</keyword>
<dbReference type="SUPFAM" id="SSF51905">
    <property type="entry name" value="FAD/NAD(P)-binding domain"/>
    <property type="match status" value="1"/>
</dbReference>
<comment type="caution">
    <text evidence="2">The sequence shown here is derived from an EMBL/GenBank/DDBJ whole genome shotgun (WGS) entry which is preliminary data.</text>
</comment>
<dbReference type="PANTHER" id="PTHR46313:SF3">
    <property type="entry name" value="PROLYCOPENE ISOMERASE, CHLOROPLASTIC"/>
    <property type="match status" value="1"/>
</dbReference>
<reference evidence="2 3" key="1">
    <citation type="submission" date="2017-07" db="EMBL/GenBank/DDBJ databases">
        <title>Leptospira spp. isolated from tropical soils.</title>
        <authorList>
            <person name="Thibeaux R."/>
            <person name="Iraola G."/>
            <person name="Ferres I."/>
            <person name="Bierque E."/>
            <person name="Girault D."/>
            <person name="Soupe-Gilbert M.-E."/>
            <person name="Picardeau M."/>
            <person name="Goarant C."/>
        </authorList>
    </citation>
    <scope>NUCLEOTIDE SEQUENCE [LARGE SCALE GENOMIC DNA]</scope>
    <source>
        <strain evidence="2 3">FH2-B-A1</strain>
    </source>
</reference>
<name>A0A2N0AMG7_9LEPT</name>